<proteinExistence type="predicted"/>
<dbReference type="Pfam" id="PF00689">
    <property type="entry name" value="Cation_ATPase_C"/>
    <property type="match status" value="1"/>
</dbReference>
<accession>A0A291IRQ6</accession>
<dbReference type="GO" id="GO:0046872">
    <property type="term" value="F:metal ion binding"/>
    <property type="evidence" value="ECO:0007669"/>
    <property type="project" value="UniProtKB-KW"/>
</dbReference>
<dbReference type="PANTHER" id="PTHR24093">
    <property type="entry name" value="CATION TRANSPORTING ATPASE"/>
    <property type="match status" value="1"/>
</dbReference>
<dbReference type="InterPro" id="IPR036412">
    <property type="entry name" value="HAD-like_sf"/>
</dbReference>
<feature type="transmembrane region" description="Helical" evidence="8">
    <location>
        <begin position="877"/>
        <end position="897"/>
    </location>
</feature>
<dbReference type="InterPro" id="IPR008250">
    <property type="entry name" value="ATPase_P-typ_transduc_dom_A_sf"/>
</dbReference>
<evidence type="ECO:0000256" key="3">
    <source>
        <dbReference type="ARBA" id="ARBA00022723"/>
    </source>
</evidence>
<dbReference type="SUPFAM" id="SSF81653">
    <property type="entry name" value="Calcium ATPase, transduction domain A"/>
    <property type="match status" value="1"/>
</dbReference>
<feature type="transmembrane region" description="Helical" evidence="8">
    <location>
        <begin position="764"/>
        <end position="790"/>
    </location>
</feature>
<evidence type="ECO:0000259" key="9">
    <source>
        <dbReference type="SMART" id="SM00831"/>
    </source>
</evidence>
<gene>
    <name evidence="10" type="ORF">CP520_01315</name>
</gene>
<evidence type="ECO:0000256" key="5">
    <source>
        <dbReference type="ARBA" id="ARBA00022989"/>
    </source>
</evidence>
<dbReference type="Gene3D" id="3.40.1110.10">
    <property type="entry name" value="Calcium-transporting ATPase, cytoplasmic domain N"/>
    <property type="match status" value="1"/>
</dbReference>
<evidence type="ECO:0000256" key="2">
    <source>
        <dbReference type="ARBA" id="ARBA00022692"/>
    </source>
</evidence>
<dbReference type="Gene3D" id="1.20.1110.10">
    <property type="entry name" value="Calcium-transporting ATPase, transmembrane domain"/>
    <property type="match status" value="1"/>
</dbReference>
<dbReference type="Proteomes" id="UP000232227">
    <property type="component" value="Chromosome"/>
</dbReference>
<dbReference type="Pfam" id="PF00122">
    <property type="entry name" value="E1-E2_ATPase"/>
    <property type="match status" value="1"/>
</dbReference>
<comment type="subcellular location">
    <subcellularLocation>
        <location evidence="1">Membrane</location>
        <topology evidence="1">Multi-pass membrane protein</topology>
    </subcellularLocation>
</comment>
<dbReference type="InterPro" id="IPR023298">
    <property type="entry name" value="ATPase_P-typ_TM_dom_sf"/>
</dbReference>
<keyword evidence="11" id="KW-1185">Reference proteome</keyword>
<feature type="transmembrane region" description="Helical" evidence="8">
    <location>
        <begin position="95"/>
        <end position="117"/>
    </location>
</feature>
<sequence length="910" mass="103131">MAKRQKRKKTKSPSASKITKFANSSIPETLDALNVPTFGLTEKYVADKTKKVGKKEKFPWFKYFIDSFKDAFTLILCAIVVYNLVMFSIDPEEYTYIAGAGLIICSLAISIIVTEFTNYGIWKGNQKQSSVVENVNVLRNVVLNENGNPFASPDQEKQLETHLTTINIKNMLVGDIIYVKAGDVIPADARVLYGDDFYVDQELLTGSNVPVNKKYFNSSFSKDIFKLSNIIYRGTKVTRGGCWALVLTSPDKSVYAEQVAKISNQENKSTFTTQIKKITRTIIYTVIIAVPTIFILVALLKGSKAGFGNASVWVDSILFAMSLAIALSPDGLPMMLSAAFSRTRGQLAKKNIQIRDLSSVQNIGSMNVLAVDIAKTFLNDDYRIQSYSDLYGYSNPLIIDYLLLSFAESPSADLNLNKTVLEAAEYKARLQELKKRYVFINRITVDSGVYLHFLDKQLNKELIIKRDKIDTSLGLATMAMNAEGQLNKITPTQKVNYLYKDERQGAILSYGIDFKYLEKEYENFNNQELFFKNYDFLGRVDFQNSVKPGSSSIIKEIQKEEINVVLFSRKSLGELIALSRELDFKLEEAINGQEISKLSDAQLYKKMKTSNAFYNMNLADELRVLKLYKKKENTVGYLGSDIEDTFQLLTEDIGITTDSSDNFAQSAATLVVNHLDLMQIVTSIRASRVGLMNTMKYIKLKNTGAISLVAKLLFGIILLNHESMTAIQLLAQNMVYNVVEYTIIYDDVNEQYLLKPVKWDTKSLLPFAFSNTAIILFIHIIVMIIMIFAFDTTMLSDIRNEKGNWEAQLQQLQSTAFIEDSISHLVFIFVARDNFVRFWKSRPTKPLLIALILAAVFFIALPTIPKVQSAFSMRTPQWEFFVILPIAMLGLMSLVDLNKEIYFRRQKQWF</sequence>
<dbReference type="GO" id="GO:0005886">
    <property type="term" value="C:plasma membrane"/>
    <property type="evidence" value="ECO:0007669"/>
    <property type="project" value="TreeGrafter"/>
</dbReference>
<keyword evidence="7" id="KW-0175">Coiled coil</keyword>
<feature type="transmembrane region" description="Helical" evidence="8">
    <location>
        <begin position="71"/>
        <end position="89"/>
    </location>
</feature>
<dbReference type="PANTHER" id="PTHR24093:SF128">
    <property type="entry name" value="MAGNESIUM-TRANSPORTING ATPASE, P-TYPE 1"/>
    <property type="match status" value="1"/>
</dbReference>
<evidence type="ECO:0000256" key="6">
    <source>
        <dbReference type="ARBA" id="ARBA00023136"/>
    </source>
</evidence>
<dbReference type="SUPFAM" id="SSF81665">
    <property type="entry name" value="Calcium ATPase, transmembrane domain M"/>
    <property type="match status" value="1"/>
</dbReference>
<dbReference type="Gene3D" id="3.40.50.1000">
    <property type="entry name" value="HAD superfamily/HAD-like"/>
    <property type="match status" value="1"/>
</dbReference>
<dbReference type="InterPro" id="IPR004014">
    <property type="entry name" value="ATPase_P-typ_cation-transptr_N"/>
</dbReference>
<feature type="transmembrane region" description="Helical" evidence="8">
    <location>
        <begin position="702"/>
        <end position="719"/>
    </location>
</feature>
<keyword evidence="2 8" id="KW-0812">Transmembrane</keyword>
<evidence type="ECO:0000256" key="4">
    <source>
        <dbReference type="ARBA" id="ARBA00022842"/>
    </source>
</evidence>
<dbReference type="EMBL" id="CP023668">
    <property type="protein sequence ID" value="ATG97396.1"/>
    <property type="molecule type" value="Genomic_DNA"/>
</dbReference>
<keyword evidence="3" id="KW-0479">Metal-binding</keyword>
<keyword evidence="5 8" id="KW-1133">Transmembrane helix</keyword>
<dbReference type="InterPro" id="IPR023299">
    <property type="entry name" value="ATPase_P-typ_cyto_dom_N"/>
</dbReference>
<protein>
    <recommendedName>
        <fullName evidence="9">Cation-transporting P-type ATPase N-terminal domain-containing protein</fullName>
    </recommendedName>
</protein>
<dbReference type="AlphaFoldDB" id="A0A291IRQ6"/>
<dbReference type="SUPFAM" id="SSF56784">
    <property type="entry name" value="HAD-like"/>
    <property type="match status" value="1"/>
</dbReference>
<dbReference type="InterPro" id="IPR023214">
    <property type="entry name" value="HAD_sf"/>
</dbReference>
<evidence type="ECO:0000256" key="7">
    <source>
        <dbReference type="SAM" id="Coils"/>
    </source>
</evidence>
<reference evidence="10 11" key="1">
    <citation type="submission" date="2017-09" db="EMBL/GenBank/DDBJ databases">
        <title>SPAdes assembly of the Mesoplasma lactucae genome.</title>
        <authorList>
            <person name="Knight T.F."/>
            <person name="Rubinstein R."/>
            <person name="Citino T."/>
        </authorList>
    </citation>
    <scope>NUCLEOTIDE SEQUENCE [LARGE SCALE GENOMIC DNA]</scope>
    <source>
        <strain evidence="10 11">831-C4</strain>
    </source>
</reference>
<feature type="transmembrane region" description="Helical" evidence="8">
    <location>
        <begin position="312"/>
        <end position="340"/>
    </location>
</feature>
<evidence type="ECO:0000313" key="11">
    <source>
        <dbReference type="Proteomes" id="UP000232227"/>
    </source>
</evidence>
<dbReference type="OrthoDB" id="391546at2"/>
<dbReference type="KEGG" id="mlac:CP520_01315"/>
<feature type="transmembrane region" description="Helical" evidence="8">
    <location>
        <begin position="847"/>
        <end position="865"/>
    </location>
</feature>
<keyword evidence="6 8" id="KW-0472">Membrane</keyword>
<dbReference type="SMART" id="SM00831">
    <property type="entry name" value="Cation_ATPase_N"/>
    <property type="match status" value="1"/>
</dbReference>
<evidence type="ECO:0000313" key="10">
    <source>
        <dbReference type="EMBL" id="ATG97396.1"/>
    </source>
</evidence>
<organism evidence="10 11">
    <name type="scientific">Mesoplasma lactucae ATCC 49193</name>
    <dbReference type="NCBI Taxonomy" id="81460"/>
    <lineage>
        <taxon>Bacteria</taxon>
        <taxon>Bacillati</taxon>
        <taxon>Mycoplasmatota</taxon>
        <taxon>Mollicutes</taxon>
        <taxon>Entomoplasmatales</taxon>
        <taxon>Entomoplasmataceae</taxon>
        <taxon>Mesoplasma</taxon>
    </lineage>
</organism>
<evidence type="ECO:0000256" key="1">
    <source>
        <dbReference type="ARBA" id="ARBA00004141"/>
    </source>
</evidence>
<keyword evidence="4" id="KW-0460">Magnesium</keyword>
<dbReference type="GO" id="GO:0000166">
    <property type="term" value="F:nucleotide binding"/>
    <property type="evidence" value="ECO:0007669"/>
    <property type="project" value="InterPro"/>
</dbReference>
<dbReference type="InterPro" id="IPR059000">
    <property type="entry name" value="ATPase_P-type_domA"/>
</dbReference>
<feature type="transmembrane region" description="Helical" evidence="8">
    <location>
        <begin position="281"/>
        <end position="300"/>
    </location>
</feature>
<evidence type="ECO:0000256" key="8">
    <source>
        <dbReference type="SAM" id="Phobius"/>
    </source>
</evidence>
<name>A0A291IRQ6_9MOLU</name>
<feature type="domain" description="Cation-transporting P-type ATPase N-terminal" evidence="9">
    <location>
        <begin position="20"/>
        <end position="88"/>
    </location>
</feature>
<dbReference type="RefSeq" id="WP_096862684.1">
    <property type="nucleotide sequence ID" value="NZ_CP023668.1"/>
</dbReference>
<dbReference type="InterPro" id="IPR006068">
    <property type="entry name" value="ATPase_P-typ_cation-transptr_C"/>
</dbReference>
<feature type="coiled-coil region" evidence="7">
    <location>
        <begin position="416"/>
        <end position="443"/>
    </location>
</feature>
<dbReference type="Gene3D" id="2.70.150.10">
    <property type="entry name" value="Calcium-transporting ATPase, cytoplasmic transduction domain A"/>
    <property type="match status" value="1"/>
</dbReference>
<dbReference type="GO" id="GO:0019829">
    <property type="term" value="F:ATPase-coupled monoatomic cation transmembrane transporter activity"/>
    <property type="evidence" value="ECO:0007669"/>
    <property type="project" value="TreeGrafter"/>
</dbReference>